<accession>A0A914MQA3</accession>
<comment type="subcellular location">
    <subcellularLocation>
        <location evidence="1">Cytoplasm</location>
        <location evidence="1">Cytoskeleton</location>
    </subcellularLocation>
</comment>
<evidence type="ECO:0000313" key="17">
    <source>
        <dbReference type="WBParaSite" id="Minc3s02401g29860"/>
    </source>
</evidence>
<dbReference type="Pfam" id="PF12780">
    <property type="entry name" value="AAA_8"/>
    <property type="match status" value="1"/>
</dbReference>
<dbReference type="InterPro" id="IPR027417">
    <property type="entry name" value="P-loop_NTPase"/>
</dbReference>
<dbReference type="Gene3D" id="3.40.50.300">
    <property type="entry name" value="P-loop containing nucleotide triphosphate hydrolases"/>
    <property type="match status" value="2"/>
</dbReference>
<keyword evidence="4" id="KW-0493">Microtubule</keyword>
<dbReference type="WBParaSite" id="Minc3s02401g29860">
    <property type="protein sequence ID" value="Minc3s02401g29860"/>
    <property type="gene ID" value="Minc3s02401g29860"/>
</dbReference>
<feature type="coiled-coil region" evidence="11">
    <location>
        <begin position="745"/>
        <end position="772"/>
    </location>
</feature>
<feature type="domain" description="Dynein heavy chain coiled coil stalk" evidence="12">
    <location>
        <begin position="464"/>
        <end position="797"/>
    </location>
</feature>
<dbReference type="Proteomes" id="UP000887563">
    <property type="component" value="Unplaced"/>
</dbReference>
<dbReference type="SUPFAM" id="SSF52540">
    <property type="entry name" value="P-loop containing nucleoside triphosphate hydrolases"/>
    <property type="match status" value="1"/>
</dbReference>
<dbReference type="GO" id="GO:0005524">
    <property type="term" value="F:ATP binding"/>
    <property type="evidence" value="ECO:0007669"/>
    <property type="project" value="UniProtKB-KW"/>
</dbReference>
<dbReference type="GO" id="GO:0035721">
    <property type="term" value="P:intraciliary retrograde transport"/>
    <property type="evidence" value="ECO:0007669"/>
    <property type="project" value="TreeGrafter"/>
</dbReference>
<keyword evidence="3" id="KW-0963">Cytoplasm</keyword>
<dbReference type="GO" id="GO:0005874">
    <property type="term" value="C:microtubule"/>
    <property type="evidence" value="ECO:0007669"/>
    <property type="project" value="UniProtKB-KW"/>
</dbReference>
<evidence type="ECO:0000256" key="10">
    <source>
        <dbReference type="ARBA" id="ARBA00023212"/>
    </source>
</evidence>
<feature type="domain" description="Dynein heavy chain AAA module D4" evidence="13">
    <location>
        <begin position="213"/>
        <end position="425"/>
    </location>
</feature>
<proteinExistence type="inferred from homology"/>
<feature type="coiled-coil region" evidence="11">
    <location>
        <begin position="478"/>
        <end position="505"/>
    </location>
</feature>
<keyword evidence="7" id="KW-0243">Dynein</keyword>
<evidence type="ECO:0000259" key="12">
    <source>
        <dbReference type="Pfam" id="PF12777"/>
    </source>
</evidence>
<evidence type="ECO:0000259" key="14">
    <source>
        <dbReference type="Pfam" id="PF12781"/>
    </source>
</evidence>
<dbReference type="Pfam" id="PF12781">
    <property type="entry name" value="AAA_9"/>
    <property type="match status" value="1"/>
</dbReference>
<evidence type="ECO:0000256" key="8">
    <source>
        <dbReference type="ARBA" id="ARBA00023054"/>
    </source>
</evidence>
<dbReference type="Gene3D" id="1.20.920.20">
    <property type="match status" value="1"/>
</dbReference>
<keyword evidence="5" id="KW-0547">Nucleotide-binding</keyword>
<evidence type="ECO:0000256" key="9">
    <source>
        <dbReference type="ARBA" id="ARBA00023175"/>
    </source>
</evidence>
<dbReference type="GO" id="GO:0060271">
    <property type="term" value="P:cilium assembly"/>
    <property type="evidence" value="ECO:0007669"/>
    <property type="project" value="TreeGrafter"/>
</dbReference>
<evidence type="ECO:0000259" key="15">
    <source>
        <dbReference type="Pfam" id="PF22597"/>
    </source>
</evidence>
<feature type="coiled-coil region" evidence="11">
    <location>
        <begin position="675"/>
        <end position="709"/>
    </location>
</feature>
<dbReference type="Pfam" id="PF22597">
    <property type="entry name" value="DYN_lid"/>
    <property type="match status" value="1"/>
</dbReference>
<evidence type="ECO:0000256" key="3">
    <source>
        <dbReference type="ARBA" id="ARBA00022490"/>
    </source>
</evidence>
<keyword evidence="10" id="KW-0206">Cytoskeleton</keyword>
<evidence type="ECO:0000256" key="5">
    <source>
        <dbReference type="ARBA" id="ARBA00022741"/>
    </source>
</evidence>
<dbReference type="GO" id="GO:0051959">
    <property type="term" value="F:dynein light intermediate chain binding"/>
    <property type="evidence" value="ECO:0007669"/>
    <property type="project" value="InterPro"/>
</dbReference>
<protein>
    <submittedName>
        <fullName evidence="17">Dynein heavy chain</fullName>
    </submittedName>
</protein>
<dbReference type="GO" id="GO:0005868">
    <property type="term" value="C:cytoplasmic dynein complex"/>
    <property type="evidence" value="ECO:0007669"/>
    <property type="project" value="TreeGrafter"/>
</dbReference>
<dbReference type="Gene3D" id="1.20.920.30">
    <property type="match status" value="1"/>
</dbReference>
<dbReference type="InterPro" id="IPR026983">
    <property type="entry name" value="DHC"/>
</dbReference>
<dbReference type="GO" id="GO:0060294">
    <property type="term" value="P:cilium movement involved in cell motility"/>
    <property type="evidence" value="ECO:0007669"/>
    <property type="project" value="TreeGrafter"/>
</dbReference>
<dbReference type="GO" id="GO:0005930">
    <property type="term" value="C:axoneme"/>
    <property type="evidence" value="ECO:0007669"/>
    <property type="project" value="TreeGrafter"/>
</dbReference>
<dbReference type="GO" id="GO:0097729">
    <property type="term" value="C:9+2 motile cilium"/>
    <property type="evidence" value="ECO:0007669"/>
    <property type="project" value="TreeGrafter"/>
</dbReference>
<reference evidence="17" key="1">
    <citation type="submission" date="2022-11" db="UniProtKB">
        <authorList>
            <consortium name="WormBaseParasite"/>
        </authorList>
    </citation>
    <scope>IDENTIFICATION</scope>
</reference>
<dbReference type="InterPro" id="IPR054354">
    <property type="entry name" value="DYNC2H1-like_lid"/>
</dbReference>
<dbReference type="AlphaFoldDB" id="A0A914MQA3"/>
<evidence type="ECO:0000256" key="11">
    <source>
        <dbReference type="SAM" id="Coils"/>
    </source>
</evidence>
<keyword evidence="9" id="KW-0505">Motor protein</keyword>
<evidence type="ECO:0000256" key="2">
    <source>
        <dbReference type="ARBA" id="ARBA00008887"/>
    </source>
</evidence>
<evidence type="ECO:0000259" key="13">
    <source>
        <dbReference type="Pfam" id="PF12780"/>
    </source>
</evidence>
<feature type="domain" description="Dynein heavy chain ATP-binding dynein motor region" evidence="14">
    <location>
        <begin position="823"/>
        <end position="866"/>
    </location>
</feature>
<keyword evidence="6" id="KW-0067">ATP-binding</keyword>
<dbReference type="FunFam" id="1.20.920.20:FF:000002">
    <property type="entry name" value="Cytoplasmic dynein 1 heavy chain"/>
    <property type="match status" value="1"/>
</dbReference>
<dbReference type="GO" id="GO:0045505">
    <property type="term" value="F:dynein intermediate chain binding"/>
    <property type="evidence" value="ECO:0007669"/>
    <property type="project" value="InterPro"/>
</dbReference>
<evidence type="ECO:0000256" key="6">
    <source>
        <dbReference type="ARBA" id="ARBA00022840"/>
    </source>
</evidence>
<evidence type="ECO:0000256" key="4">
    <source>
        <dbReference type="ARBA" id="ARBA00022701"/>
    </source>
</evidence>
<evidence type="ECO:0000256" key="1">
    <source>
        <dbReference type="ARBA" id="ARBA00004245"/>
    </source>
</evidence>
<evidence type="ECO:0000256" key="7">
    <source>
        <dbReference type="ARBA" id="ARBA00023017"/>
    </source>
</evidence>
<name>A0A914MQA3_MELIC</name>
<evidence type="ECO:0000313" key="16">
    <source>
        <dbReference type="Proteomes" id="UP000887563"/>
    </source>
</evidence>
<dbReference type="InterPro" id="IPR024743">
    <property type="entry name" value="Dynein_HC_stalk"/>
</dbReference>
<keyword evidence="16" id="KW-1185">Reference proteome</keyword>
<dbReference type="GO" id="GO:0008569">
    <property type="term" value="F:minus-end-directed microtubule motor activity"/>
    <property type="evidence" value="ECO:0007669"/>
    <property type="project" value="TreeGrafter"/>
</dbReference>
<dbReference type="Pfam" id="PF12777">
    <property type="entry name" value="MT"/>
    <property type="match status" value="1"/>
</dbReference>
<dbReference type="InterPro" id="IPR035706">
    <property type="entry name" value="AAA_9"/>
</dbReference>
<keyword evidence="8 11" id="KW-0175">Coiled coil</keyword>
<comment type="similarity">
    <text evidence="2">Belongs to the dynein heavy chain family.</text>
</comment>
<dbReference type="PANTHER" id="PTHR10676:SF352">
    <property type="entry name" value="CYTOPLASMIC DYNEIN 2 HEAVY CHAIN 1"/>
    <property type="match status" value="1"/>
</dbReference>
<feature type="domain" description="Dynein 2 heavy chain 1 cytoplasmic ATPase lid" evidence="15">
    <location>
        <begin position="54"/>
        <end position="134"/>
    </location>
</feature>
<organism evidence="16 17">
    <name type="scientific">Meloidogyne incognita</name>
    <name type="common">Southern root-knot nematode worm</name>
    <name type="synonym">Oxyuris incognita</name>
    <dbReference type="NCBI Taxonomy" id="6306"/>
    <lineage>
        <taxon>Eukaryota</taxon>
        <taxon>Metazoa</taxon>
        <taxon>Ecdysozoa</taxon>
        <taxon>Nematoda</taxon>
        <taxon>Chromadorea</taxon>
        <taxon>Rhabditida</taxon>
        <taxon>Tylenchina</taxon>
        <taxon>Tylenchomorpha</taxon>
        <taxon>Tylenchoidea</taxon>
        <taxon>Meloidogynidae</taxon>
        <taxon>Meloidogyninae</taxon>
        <taxon>Meloidogyne</taxon>
        <taxon>Meloidogyne incognita group</taxon>
    </lineage>
</organism>
<dbReference type="PANTHER" id="PTHR10676">
    <property type="entry name" value="DYNEIN HEAVY CHAIN FAMILY PROTEIN"/>
    <property type="match status" value="1"/>
</dbReference>
<dbReference type="InterPro" id="IPR024317">
    <property type="entry name" value="Dynein_heavy_chain_D4_dom"/>
</dbReference>
<sequence length="915" mass="102759">MNKLLEILSYINRFASKLRVLILYSPDEKELKSICAAHLRPFFDSKISKGGSNNSSSKIEMIVSAMATTFIKLTKIFTPNEHFHYVFTTGDLSCWACSLQRYDLDEADTDQLYQCLYFEALRIFSDRLISTEHRLQLQTILNEHFPLRERSLIYAPMTGILTKENKKRGGKSMQLITKSDYSSQLQRAINRLKADYEEAISMPINDIFMEIALTSPGGSVLLAGQSGIGSRAAIEIMSQIHQMKLCNLRVSSSYSLRQFNQDLRDAIQMACVDGEQVLLVIEDYQLLDESFLQHINSLIASGNLPGLYNSQQEVDSLLSRLRDSAMEEGFGGGGSTTGNLHDYFAFKIQQNVHVAMIMNTGHQKFASRILSNPSFYKRCNIIWQPNLAPETLKQIAELSLMQKKDDSDKNAQPPANWLLQAFVQLFQLAPSESQSPERFSIFVENFHQLLSAKRATIERRVNSLRGGVTKLTETRTAVAKLQKRAAKKSKQLAEKQAEADAALAEITKSMTSANEQKADMEGLKSATEAENLKIEEQKKLIDQQLSEIGVEPLLKEAREAVGSIKSESLSEVRSLRAPPEAIRDILQAVLLFMGILDVSWEAMRKFLAKSGVKEEIINFDARRISPDTAKRVSALVKSKATSFDPKNAKRASAAAAPLAAWVSANLQYALIVEKIAPLEQKKETLERNLNAAEKQMASLSKGLKTVDKRVEGLKSNFEVYMKEATEIKIGLEREQATLVVASTLVERLGDEYTRWQQQSKQLETELATIENYCLLGAAFLTFLGPSTEEVRTRTMQNWQSQFPQLPEGFDILRFLSTESEQLNWKQAGIPSNRLALENGAIIFRSKQIPFVIDPSGTIASFLFNYFKEIKKADGGAQLLVASQSDLMTQARWSKSCKCMFCMRICLDEGSLKMVF</sequence>